<evidence type="ECO:0000256" key="5">
    <source>
        <dbReference type="PIRSR" id="PIRSR600821-50"/>
    </source>
</evidence>
<dbReference type="AlphaFoldDB" id="A0A8E0M7V0"/>
<comment type="similarity">
    <text evidence="4">Belongs to the alanine racemase family.</text>
</comment>
<dbReference type="HAMAP" id="MF_01201">
    <property type="entry name" value="Ala_racemase"/>
    <property type="match status" value="1"/>
</dbReference>
<dbReference type="EC" id="5.1.1.1" evidence="4"/>
<dbReference type="GO" id="GO:0030632">
    <property type="term" value="P:D-alanine biosynthetic process"/>
    <property type="evidence" value="ECO:0007669"/>
    <property type="project" value="UniProtKB-UniRule"/>
</dbReference>
<dbReference type="UniPathway" id="UPA00042">
    <property type="reaction ID" value="UER00497"/>
</dbReference>
<protein>
    <recommendedName>
        <fullName evidence="4">Alanine racemase</fullName>
        <ecNumber evidence="4">5.1.1.1</ecNumber>
    </recommendedName>
</protein>
<dbReference type="Gene3D" id="3.20.20.10">
    <property type="entry name" value="Alanine racemase"/>
    <property type="match status" value="1"/>
</dbReference>
<dbReference type="GO" id="GO:0008784">
    <property type="term" value="F:alanine racemase activity"/>
    <property type="evidence" value="ECO:0007669"/>
    <property type="project" value="UniProtKB-UniRule"/>
</dbReference>
<dbReference type="GO" id="GO:0005829">
    <property type="term" value="C:cytosol"/>
    <property type="evidence" value="ECO:0007669"/>
    <property type="project" value="TreeGrafter"/>
</dbReference>
<dbReference type="PANTHER" id="PTHR30511">
    <property type="entry name" value="ALANINE RACEMASE"/>
    <property type="match status" value="1"/>
</dbReference>
<dbReference type="SUPFAM" id="SSF51419">
    <property type="entry name" value="PLP-binding barrel"/>
    <property type="match status" value="1"/>
</dbReference>
<dbReference type="InterPro" id="IPR009006">
    <property type="entry name" value="Ala_racemase/Decarboxylase_C"/>
</dbReference>
<dbReference type="PRINTS" id="PR00992">
    <property type="entry name" value="ALARACEMASE"/>
</dbReference>
<dbReference type="InterPro" id="IPR020622">
    <property type="entry name" value="Ala_racemase_pyridoxalP-BS"/>
</dbReference>
<feature type="active site" description="Proton acceptor; specific for L-alanine" evidence="4">
    <location>
        <position position="271"/>
    </location>
</feature>
<dbReference type="FunFam" id="3.20.20.10:FF:000002">
    <property type="entry name" value="Alanine racemase"/>
    <property type="match status" value="1"/>
</dbReference>
<evidence type="ECO:0000256" key="1">
    <source>
        <dbReference type="ARBA" id="ARBA00001933"/>
    </source>
</evidence>
<dbReference type="InterPro" id="IPR011079">
    <property type="entry name" value="Ala_racemase_C"/>
</dbReference>
<comment type="caution">
    <text evidence="8">The sequence shown here is derived from an EMBL/GenBank/DDBJ whole genome shotgun (WGS) entry which is preliminary data.</text>
</comment>
<comment type="pathway">
    <text evidence="4">Amino-acid biosynthesis; D-alanine biosynthesis; D-alanine from L-alanine: step 1/1.</text>
</comment>
<evidence type="ECO:0000256" key="3">
    <source>
        <dbReference type="ARBA" id="ARBA00023235"/>
    </source>
</evidence>
<reference evidence="8 9" key="1">
    <citation type="journal article" date="2013" name="PLoS ONE">
        <title>Lactobacillus paracasei comparative genomics: towards species pan-genome definition and exploitation of diversity.</title>
        <authorList>
            <person name="Smokvina T."/>
            <person name="Wels M."/>
            <person name="Polka J."/>
            <person name="Chervaux C."/>
            <person name="Brisse S."/>
            <person name="Boekhorst J."/>
            <person name="van Hylckama Vlieg J.E."/>
            <person name="Siezen R.J."/>
        </authorList>
    </citation>
    <scope>NUCLEOTIDE SEQUENCE [LARGE SCALE GENOMIC DNA]</scope>
    <source>
        <strain evidence="8 9">CNCM I-4270</strain>
    </source>
</reference>
<feature type="binding site" evidence="4 6">
    <location>
        <position position="321"/>
    </location>
    <ligand>
        <name>substrate</name>
    </ligand>
</feature>
<keyword evidence="3 4" id="KW-0413">Isomerase</keyword>
<evidence type="ECO:0000259" key="7">
    <source>
        <dbReference type="SMART" id="SM01005"/>
    </source>
</evidence>
<comment type="cofactor">
    <cofactor evidence="1 4 5">
        <name>pyridoxal 5'-phosphate</name>
        <dbReference type="ChEBI" id="CHEBI:597326"/>
    </cofactor>
</comment>
<dbReference type="EMBL" id="ANJX01000430">
    <property type="protein sequence ID" value="EPC49963.1"/>
    <property type="molecule type" value="Genomic_DNA"/>
</dbReference>
<dbReference type="GO" id="GO:0030170">
    <property type="term" value="F:pyridoxal phosphate binding"/>
    <property type="evidence" value="ECO:0007669"/>
    <property type="project" value="UniProtKB-UniRule"/>
</dbReference>
<evidence type="ECO:0000313" key="9">
    <source>
        <dbReference type="Proteomes" id="UP000014249"/>
    </source>
</evidence>
<comment type="catalytic activity">
    <reaction evidence="4">
        <text>L-alanine = D-alanine</text>
        <dbReference type="Rhea" id="RHEA:20249"/>
        <dbReference type="ChEBI" id="CHEBI:57416"/>
        <dbReference type="ChEBI" id="CHEBI:57972"/>
        <dbReference type="EC" id="5.1.1.1"/>
    </reaction>
</comment>
<dbReference type="InterPro" id="IPR001608">
    <property type="entry name" value="Ala_racemase_N"/>
</dbReference>
<evidence type="ECO:0000313" key="8">
    <source>
        <dbReference type="EMBL" id="EPC49963.1"/>
    </source>
</evidence>
<dbReference type="PANTHER" id="PTHR30511:SF0">
    <property type="entry name" value="ALANINE RACEMASE, CATABOLIC-RELATED"/>
    <property type="match status" value="1"/>
</dbReference>
<organism evidence="8 9">
    <name type="scientific">Lacticaseibacillus paracasei subsp. paracasei CNCM I-4270</name>
    <dbReference type="NCBI Taxonomy" id="1256202"/>
    <lineage>
        <taxon>Bacteria</taxon>
        <taxon>Bacillati</taxon>
        <taxon>Bacillota</taxon>
        <taxon>Bacilli</taxon>
        <taxon>Lactobacillales</taxon>
        <taxon>Lactobacillaceae</taxon>
        <taxon>Lacticaseibacillus</taxon>
    </lineage>
</organism>
<dbReference type="Pfam" id="PF00842">
    <property type="entry name" value="Ala_racemase_C"/>
    <property type="match status" value="1"/>
</dbReference>
<evidence type="ECO:0000256" key="2">
    <source>
        <dbReference type="ARBA" id="ARBA00022898"/>
    </source>
</evidence>
<feature type="modified residue" description="N6-(pyridoxal phosphate)lysine" evidence="4 5">
    <location>
        <position position="38"/>
    </location>
</feature>
<accession>A0A8E0M7V0</accession>
<dbReference type="CDD" id="cd00430">
    <property type="entry name" value="PLPDE_III_AR"/>
    <property type="match status" value="1"/>
</dbReference>
<dbReference type="Gene3D" id="2.40.37.10">
    <property type="entry name" value="Lyase, Ornithine Decarboxylase, Chain A, domain 1"/>
    <property type="match status" value="1"/>
</dbReference>
<comment type="function">
    <text evidence="4">Catalyzes the interconversion of L-alanine and D-alanine. May also act on other amino acids.</text>
</comment>
<feature type="active site" description="Proton acceptor; specific for D-alanine" evidence="4">
    <location>
        <position position="38"/>
    </location>
</feature>
<feature type="binding site" evidence="4 6">
    <location>
        <position position="135"/>
    </location>
    <ligand>
        <name>substrate</name>
    </ligand>
</feature>
<dbReference type="PROSITE" id="PS00395">
    <property type="entry name" value="ALANINE_RACEMASE"/>
    <property type="match status" value="1"/>
</dbReference>
<gene>
    <name evidence="8" type="primary">alr</name>
    <name evidence="8" type="ORF">Lpp77_16047</name>
</gene>
<feature type="domain" description="Alanine racemase C-terminal" evidence="7">
    <location>
        <begin position="250"/>
        <end position="375"/>
    </location>
</feature>
<dbReference type="NCBIfam" id="TIGR00492">
    <property type="entry name" value="alr"/>
    <property type="match status" value="1"/>
</dbReference>
<proteinExistence type="inferred from homology"/>
<dbReference type="SUPFAM" id="SSF50621">
    <property type="entry name" value="Alanine racemase C-terminal domain-like"/>
    <property type="match status" value="1"/>
</dbReference>
<dbReference type="InterPro" id="IPR029066">
    <property type="entry name" value="PLP-binding_barrel"/>
</dbReference>
<dbReference type="SMART" id="SM01005">
    <property type="entry name" value="Ala_racemase_C"/>
    <property type="match status" value="1"/>
</dbReference>
<sequence>MNADNRNELVINKLQLRKNALNIRRYVSKKVKLMCIIKANGYGHGIVESYESFQPVADWFGVATLDEALKIRNAGCKEPVLILGYVPLSRVREVIENELTLCGFSREYIAKVNAVAKQYKAIISMHLKIDTGFNRLGLKSGINVTKEFIDDVVALYSLPNVHFTGIYTHFPVAGSDQPSDICFQYRQYQQFNEVCILLQNRGLRLGLRHCSNSKAMLYNPEMNLDMVRVGIYLYGLGSKIDNSKLNVKPAASLNALVILEKELLPGDTVSYGRLFKARSSQKIGIVALGFADGYFRSLGNNSGTKVYWEARGFEIIGKICMDYLMILLPEDLRIVGQMVEVISDDSPAYLLGKKVNSTAGEILTSITDRVPRRYVEGDVDNA</sequence>
<keyword evidence="2 4" id="KW-0663">Pyridoxal phosphate</keyword>
<dbReference type="InterPro" id="IPR000821">
    <property type="entry name" value="Ala_racemase"/>
</dbReference>
<dbReference type="Pfam" id="PF01168">
    <property type="entry name" value="Ala_racemase_N"/>
    <property type="match status" value="1"/>
</dbReference>
<name>A0A8E0M7V0_LACPA</name>
<evidence type="ECO:0000256" key="6">
    <source>
        <dbReference type="PIRSR" id="PIRSR600821-52"/>
    </source>
</evidence>
<dbReference type="Proteomes" id="UP000014249">
    <property type="component" value="Unassembled WGS sequence"/>
</dbReference>
<evidence type="ECO:0000256" key="4">
    <source>
        <dbReference type="HAMAP-Rule" id="MF_01201"/>
    </source>
</evidence>